<keyword evidence="3" id="KW-1185">Reference proteome</keyword>
<accession>A0A5P8KGH5</accession>
<dbReference type="Gene3D" id="3.30.1330.40">
    <property type="entry name" value="RutC-like"/>
    <property type="match status" value="1"/>
</dbReference>
<comment type="similarity">
    <text evidence="1">Belongs to the RutC family.</text>
</comment>
<evidence type="ECO:0000256" key="1">
    <source>
        <dbReference type="ARBA" id="ARBA00010552"/>
    </source>
</evidence>
<dbReference type="Proteomes" id="UP000327294">
    <property type="component" value="Chromosome"/>
</dbReference>
<dbReference type="InterPro" id="IPR006175">
    <property type="entry name" value="YjgF/YER057c/UK114"/>
</dbReference>
<dbReference type="GO" id="GO:0005829">
    <property type="term" value="C:cytosol"/>
    <property type="evidence" value="ECO:0007669"/>
    <property type="project" value="TreeGrafter"/>
</dbReference>
<dbReference type="SUPFAM" id="SSF55298">
    <property type="entry name" value="YjgF-like"/>
    <property type="match status" value="1"/>
</dbReference>
<dbReference type="PANTHER" id="PTHR11803">
    <property type="entry name" value="2-IMINOBUTANOATE/2-IMINOPROPANOATE DEAMINASE RIDA"/>
    <property type="match status" value="1"/>
</dbReference>
<dbReference type="GO" id="GO:0019239">
    <property type="term" value="F:deaminase activity"/>
    <property type="evidence" value="ECO:0007669"/>
    <property type="project" value="TreeGrafter"/>
</dbReference>
<dbReference type="NCBIfam" id="TIGR00004">
    <property type="entry name" value="Rid family detoxifying hydrolase"/>
    <property type="match status" value="1"/>
</dbReference>
<dbReference type="KEGG" id="sphv:F9278_41805"/>
<dbReference type="CDD" id="cd00448">
    <property type="entry name" value="YjgF_YER057c_UK114_family"/>
    <property type="match status" value="1"/>
</dbReference>
<sequence length="125" mass="13115">MPRRPLVSDRLPAPLAPYSTAVLGSAEMWLSGQLGLVPGTAELAGPTATDQLTQIFANLDDILAEAGKDHGDVLRVTLYLADMGDFDAVNGVYAEYFAAPYPARTAIAVAALPMDARIEADVVVG</sequence>
<proteinExistence type="inferred from homology"/>
<dbReference type="Pfam" id="PF01042">
    <property type="entry name" value="Ribonuc_L-PSP"/>
    <property type="match status" value="1"/>
</dbReference>
<name>A0A5P8KGH5_9ACTN</name>
<dbReference type="PANTHER" id="PTHR11803:SF39">
    <property type="entry name" value="2-IMINOBUTANOATE_2-IMINOPROPANOATE DEAMINASE"/>
    <property type="match status" value="1"/>
</dbReference>
<dbReference type="RefSeq" id="WP_152172967.1">
    <property type="nucleotide sequence ID" value="NZ_CP045096.1"/>
</dbReference>
<reference evidence="2 3" key="1">
    <citation type="submission" date="2019-10" db="EMBL/GenBank/DDBJ databases">
        <title>Streptomyces sp. strain GY16 isolated from leaves of Broussonetia papyrifera.</title>
        <authorList>
            <person name="Mo P."/>
        </authorList>
    </citation>
    <scope>NUCLEOTIDE SEQUENCE [LARGE SCALE GENOMIC DNA]</scope>
    <source>
        <strain evidence="2 3">GY16</strain>
    </source>
</reference>
<organism evidence="2 3">
    <name type="scientific">Streptomyces phaeolivaceus</name>
    <dbReference type="NCBI Taxonomy" id="2653200"/>
    <lineage>
        <taxon>Bacteria</taxon>
        <taxon>Bacillati</taxon>
        <taxon>Actinomycetota</taxon>
        <taxon>Actinomycetes</taxon>
        <taxon>Kitasatosporales</taxon>
        <taxon>Streptomycetaceae</taxon>
        <taxon>Streptomyces</taxon>
    </lineage>
</organism>
<dbReference type="InterPro" id="IPR006056">
    <property type="entry name" value="RidA"/>
</dbReference>
<dbReference type="InterPro" id="IPR035959">
    <property type="entry name" value="RutC-like_sf"/>
</dbReference>
<dbReference type="AlphaFoldDB" id="A0A5P8KGH5"/>
<protein>
    <submittedName>
        <fullName evidence="2">RutC protein</fullName>
    </submittedName>
</protein>
<gene>
    <name evidence="2" type="ORF">F9278_41805</name>
</gene>
<dbReference type="EMBL" id="CP045096">
    <property type="protein sequence ID" value="QFR01640.1"/>
    <property type="molecule type" value="Genomic_DNA"/>
</dbReference>
<dbReference type="FunFam" id="3.30.1330.40:FF:000001">
    <property type="entry name" value="L-PSP family endoribonuclease"/>
    <property type="match status" value="1"/>
</dbReference>
<evidence type="ECO:0000313" key="2">
    <source>
        <dbReference type="EMBL" id="QFR01640.1"/>
    </source>
</evidence>
<evidence type="ECO:0000313" key="3">
    <source>
        <dbReference type="Proteomes" id="UP000327294"/>
    </source>
</evidence>